<sequence>MNKNIVLAAAILAIAGCANTKAPDHTATAVAPATQTQTQAAAQSPTTSKANQDKPIGEILGSPAANSRFARLKLGMAMSEVSALIGAPDDLSRYETGKRWIPFYLGNDAQRLEVLYKNEGCLTYSGGNVFGGGSNELIRIAVDLKGACFKQG</sequence>
<feature type="region of interest" description="Disordered" evidence="1">
    <location>
        <begin position="32"/>
        <end position="57"/>
    </location>
</feature>
<comment type="caution">
    <text evidence="3">The sequence shown here is derived from an EMBL/GenBank/DDBJ whole genome shotgun (WGS) entry which is preliminary data.</text>
</comment>
<organism evidence="3 4">
    <name type="scientific">Undibacterium arcticum</name>
    <dbReference type="NCBI Taxonomy" id="1762892"/>
    <lineage>
        <taxon>Bacteria</taxon>
        <taxon>Pseudomonadati</taxon>
        <taxon>Pseudomonadota</taxon>
        <taxon>Betaproteobacteria</taxon>
        <taxon>Burkholderiales</taxon>
        <taxon>Oxalobacteraceae</taxon>
        <taxon>Undibacterium</taxon>
    </lineage>
</organism>
<accession>A0ABV7F2F9</accession>
<feature type="chain" id="PRO_5046162670" description="Lipoprotein SmpA/OmlA domain-containing protein" evidence="2">
    <location>
        <begin position="23"/>
        <end position="152"/>
    </location>
</feature>
<evidence type="ECO:0008006" key="5">
    <source>
        <dbReference type="Google" id="ProtNLM"/>
    </source>
</evidence>
<dbReference type="RefSeq" id="WP_390322127.1">
    <property type="nucleotide sequence ID" value="NZ_JBHRTP010000032.1"/>
</dbReference>
<evidence type="ECO:0000256" key="2">
    <source>
        <dbReference type="SAM" id="SignalP"/>
    </source>
</evidence>
<gene>
    <name evidence="3" type="ORF">ACFOFO_10930</name>
</gene>
<protein>
    <recommendedName>
        <fullName evidence="5">Lipoprotein SmpA/OmlA domain-containing protein</fullName>
    </recommendedName>
</protein>
<name>A0ABV7F2F9_9BURK</name>
<feature type="signal peptide" evidence="2">
    <location>
        <begin position="1"/>
        <end position="22"/>
    </location>
</feature>
<proteinExistence type="predicted"/>
<dbReference type="PROSITE" id="PS51257">
    <property type="entry name" value="PROKAR_LIPOPROTEIN"/>
    <property type="match status" value="1"/>
</dbReference>
<keyword evidence="4" id="KW-1185">Reference proteome</keyword>
<evidence type="ECO:0000313" key="4">
    <source>
        <dbReference type="Proteomes" id="UP001595530"/>
    </source>
</evidence>
<reference evidence="4" key="1">
    <citation type="journal article" date="2019" name="Int. J. Syst. Evol. Microbiol.">
        <title>The Global Catalogue of Microorganisms (GCM) 10K type strain sequencing project: providing services to taxonomists for standard genome sequencing and annotation.</title>
        <authorList>
            <consortium name="The Broad Institute Genomics Platform"/>
            <consortium name="The Broad Institute Genome Sequencing Center for Infectious Disease"/>
            <person name="Wu L."/>
            <person name="Ma J."/>
        </authorList>
    </citation>
    <scope>NUCLEOTIDE SEQUENCE [LARGE SCALE GENOMIC DNA]</scope>
    <source>
        <strain evidence="4">KCTC 42986</strain>
    </source>
</reference>
<evidence type="ECO:0000313" key="3">
    <source>
        <dbReference type="EMBL" id="MFC3108471.1"/>
    </source>
</evidence>
<feature type="compositionally biased region" description="Low complexity" evidence="1">
    <location>
        <begin position="32"/>
        <end position="48"/>
    </location>
</feature>
<evidence type="ECO:0000256" key="1">
    <source>
        <dbReference type="SAM" id="MobiDB-lite"/>
    </source>
</evidence>
<dbReference type="Proteomes" id="UP001595530">
    <property type="component" value="Unassembled WGS sequence"/>
</dbReference>
<keyword evidence="2" id="KW-0732">Signal</keyword>
<dbReference type="EMBL" id="JBHRTP010000032">
    <property type="protein sequence ID" value="MFC3108471.1"/>
    <property type="molecule type" value="Genomic_DNA"/>
</dbReference>